<protein>
    <submittedName>
        <fullName evidence="2">Mobile element protein</fullName>
    </submittedName>
</protein>
<name>A0A2A5T7G5_9GAMM</name>
<evidence type="ECO:0000259" key="1">
    <source>
        <dbReference type="Pfam" id="PF13737"/>
    </source>
</evidence>
<evidence type="ECO:0000313" key="3">
    <source>
        <dbReference type="Proteomes" id="UP000219020"/>
    </source>
</evidence>
<sequence>MGKDKHKISNWKQYNQALVNRSSVTFWIYVAAIKVWHCLKYHGHRGREFIFSDTAIETALIVKGILISNFLDYKVFLIQFLR</sequence>
<keyword evidence="3" id="KW-1185">Reference proteome</keyword>
<feature type="domain" description="Transposase DDE" evidence="1">
    <location>
        <begin position="20"/>
        <end position="66"/>
    </location>
</feature>
<dbReference type="Pfam" id="PF13737">
    <property type="entry name" value="DDE_Tnp_1_5"/>
    <property type="match status" value="1"/>
</dbReference>
<proteinExistence type="predicted"/>
<evidence type="ECO:0000313" key="2">
    <source>
        <dbReference type="EMBL" id="PCS24087.1"/>
    </source>
</evidence>
<reference evidence="3" key="1">
    <citation type="submission" date="2017-04" db="EMBL/GenBank/DDBJ databases">
        <title>Genome evolution of the luminous symbionts of deep sea anglerfish.</title>
        <authorList>
            <person name="Hendry T.A."/>
        </authorList>
    </citation>
    <scope>NUCLEOTIDE SEQUENCE [LARGE SCALE GENOMIC DNA]</scope>
</reference>
<gene>
    <name evidence="2" type="ORF">BTN49_0218</name>
</gene>
<accession>A0A2A5T7G5</accession>
<comment type="caution">
    <text evidence="2">The sequence shown here is derived from an EMBL/GenBank/DDBJ whole genome shotgun (WGS) entry which is preliminary data.</text>
</comment>
<dbReference type="InterPro" id="IPR025668">
    <property type="entry name" value="Tnp_DDE_dom"/>
</dbReference>
<organism evidence="2 3">
    <name type="scientific">Candidatus Enterovibrio escicola</name>
    <dbReference type="NCBI Taxonomy" id="1927127"/>
    <lineage>
        <taxon>Bacteria</taxon>
        <taxon>Pseudomonadati</taxon>
        <taxon>Pseudomonadota</taxon>
        <taxon>Gammaproteobacteria</taxon>
        <taxon>Vibrionales</taxon>
        <taxon>Vibrionaceae</taxon>
        <taxon>Enterovibrio</taxon>
    </lineage>
</organism>
<dbReference type="Proteomes" id="UP000219020">
    <property type="component" value="Unassembled WGS sequence"/>
</dbReference>
<dbReference type="EMBL" id="NBYY01000005">
    <property type="protein sequence ID" value="PCS24087.1"/>
    <property type="molecule type" value="Genomic_DNA"/>
</dbReference>
<dbReference type="AlphaFoldDB" id="A0A2A5T7G5"/>